<dbReference type="InterPro" id="IPR002933">
    <property type="entry name" value="Peptidase_M20"/>
</dbReference>
<keyword evidence="2" id="KW-0862">Zinc</keyword>
<dbReference type="InterPro" id="IPR011650">
    <property type="entry name" value="Peptidase_M20_dimer"/>
</dbReference>
<dbReference type="PANTHER" id="PTHR42994:SF2">
    <property type="entry name" value="PEPTIDASE"/>
    <property type="match status" value="1"/>
</dbReference>
<dbReference type="Proteomes" id="UP000034135">
    <property type="component" value="Unassembled WGS sequence"/>
</dbReference>
<dbReference type="SUPFAM" id="SSF53187">
    <property type="entry name" value="Zn-dependent exopeptidases"/>
    <property type="match status" value="1"/>
</dbReference>
<comment type="cofactor">
    <cofactor evidence="1">
        <name>Zn(2+)</name>
        <dbReference type="ChEBI" id="CHEBI:29105"/>
    </cofactor>
</comment>
<gene>
    <name evidence="4" type="ORF">UV33_C0021G0002</name>
</gene>
<proteinExistence type="predicted"/>
<dbReference type="InterPro" id="IPR036264">
    <property type="entry name" value="Bact_exopeptidase_dim_dom"/>
</dbReference>
<dbReference type="Gene3D" id="3.30.70.360">
    <property type="match status" value="1"/>
</dbReference>
<dbReference type="Pfam" id="PF01546">
    <property type="entry name" value="Peptidase_M20"/>
    <property type="match status" value="1"/>
</dbReference>
<feature type="domain" description="Peptidase M20 dimerisation" evidence="3">
    <location>
        <begin position="166"/>
        <end position="260"/>
    </location>
</feature>
<evidence type="ECO:0000256" key="1">
    <source>
        <dbReference type="ARBA" id="ARBA00001947"/>
    </source>
</evidence>
<dbReference type="SUPFAM" id="SSF55031">
    <property type="entry name" value="Bacterial exopeptidase dimerisation domain"/>
    <property type="match status" value="1"/>
</dbReference>
<evidence type="ECO:0000256" key="2">
    <source>
        <dbReference type="ARBA" id="ARBA00022833"/>
    </source>
</evidence>
<protein>
    <submittedName>
        <fullName evidence="4">Di-and tripeptidase</fullName>
    </submittedName>
</protein>
<reference evidence="4 5" key="1">
    <citation type="journal article" date="2015" name="Nature">
        <title>rRNA introns, odd ribosomes, and small enigmatic genomes across a large radiation of phyla.</title>
        <authorList>
            <person name="Brown C.T."/>
            <person name="Hug L.A."/>
            <person name="Thomas B.C."/>
            <person name="Sharon I."/>
            <person name="Castelle C.J."/>
            <person name="Singh A."/>
            <person name="Wilkins M.J."/>
            <person name="Williams K.H."/>
            <person name="Banfield J.F."/>
        </authorList>
    </citation>
    <scope>NUCLEOTIDE SEQUENCE [LARGE SCALE GENOMIC DNA]</scope>
</reference>
<sequence length="362" mass="39393">MIKQKRIIQTLIDLVKIDSPSGEEKLISQEVAKRLKKLGGKVKFDSYSNIICKFPGNGDPILLNCHLDTVEPGRNILPQIKGDRIVSDGTTILGADPKAGISIILEAITSVKEDRGVLVPLEVVFSREEESSLGGAINLDYSSIKAKHGIVFDGDAEVHNIFVSSPGYRRMDFTVTGRSAHAGVEPEKGISAIEIATKIISSLKLGRIDEETTANIGLIEGGSARNAVPEKATMKGELRSRDQSKLLKMVGEVQQIVGEVKSLYPEAIIDLDLTEEFQGFKLKPDHKTIQLASEILSSMSLKPVLVDSGGGSDANIFHQKGIEVIVVGTGVWELHTTREYVVIPQMVEAARFCEKIIRADID</sequence>
<comment type="caution">
    <text evidence="4">The sequence shown here is derived from an EMBL/GenBank/DDBJ whole genome shotgun (WGS) entry which is preliminary data.</text>
</comment>
<dbReference type="AlphaFoldDB" id="A0A0G1DQX9"/>
<dbReference type="Pfam" id="PF07687">
    <property type="entry name" value="M20_dimer"/>
    <property type="match status" value="1"/>
</dbReference>
<dbReference type="Gene3D" id="3.40.630.10">
    <property type="entry name" value="Zn peptidases"/>
    <property type="match status" value="1"/>
</dbReference>
<evidence type="ECO:0000259" key="3">
    <source>
        <dbReference type="Pfam" id="PF07687"/>
    </source>
</evidence>
<dbReference type="GO" id="GO:0016787">
    <property type="term" value="F:hydrolase activity"/>
    <property type="evidence" value="ECO:0007669"/>
    <property type="project" value="InterPro"/>
</dbReference>
<evidence type="ECO:0000313" key="5">
    <source>
        <dbReference type="Proteomes" id="UP000034135"/>
    </source>
</evidence>
<accession>A0A0G1DQX9</accession>
<dbReference type="PANTHER" id="PTHR42994">
    <property type="entry name" value="PEPTIDASE T"/>
    <property type="match status" value="1"/>
</dbReference>
<organism evidence="4 5">
    <name type="scientific">Candidatus Daviesbacteria bacterium GW2011_GWA1_42_6</name>
    <dbReference type="NCBI Taxonomy" id="1618420"/>
    <lineage>
        <taxon>Bacteria</taxon>
        <taxon>Candidatus Daviesiibacteriota</taxon>
    </lineage>
</organism>
<name>A0A0G1DQX9_9BACT</name>
<dbReference type="EMBL" id="LCEB01000021">
    <property type="protein sequence ID" value="KKS64643.1"/>
    <property type="molecule type" value="Genomic_DNA"/>
</dbReference>
<evidence type="ECO:0000313" key="4">
    <source>
        <dbReference type="EMBL" id="KKS64643.1"/>
    </source>
</evidence>